<dbReference type="Pfam" id="PF01370">
    <property type="entry name" value="Epimerase"/>
    <property type="match status" value="1"/>
</dbReference>
<comment type="caution">
    <text evidence="2">The sequence shown here is derived from an EMBL/GenBank/DDBJ whole genome shotgun (WGS) entry which is preliminary data.</text>
</comment>
<evidence type="ECO:0000313" key="3">
    <source>
        <dbReference type="Proteomes" id="UP000216361"/>
    </source>
</evidence>
<evidence type="ECO:0000313" key="2">
    <source>
        <dbReference type="EMBL" id="OYQ19512.1"/>
    </source>
</evidence>
<proteinExistence type="predicted"/>
<dbReference type="AlphaFoldDB" id="A0A255XRH5"/>
<dbReference type="GO" id="GO:0044877">
    <property type="term" value="F:protein-containing complex binding"/>
    <property type="evidence" value="ECO:0007669"/>
    <property type="project" value="TreeGrafter"/>
</dbReference>
<name>A0A255XRH5_9PROT</name>
<evidence type="ECO:0000259" key="1">
    <source>
        <dbReference type="Pfam" id="PF01370"/>
    </source>
</evidence>
<dbReference type="FunFam" id="3.40.50.720:FF:000702">
    <property type="entry name" value="NADH dehydrogenase (Ubiquinone)"/>
    <property type="match status" value="1"/>
</dbReference>
<dbReference type="PANTHER" id="PTHR12126">
    <property type="entry name" value="NADH-UBIQUINONE OXIDOREDUCTASE 39 KDA SUBUNIT-RELATED"/>
    <property type="match status" value="1"/>
</dbReference>
<dbReference type="PANTHER" id="PTHR12126:SF11">
    <property type="entry name" value="NADH DEHYDROGENASE [UBIQUINONE] 1 ALPHA SUBCOMPLEX SUBUNIT 9, MITOCHONDRIAL"/>
    <property type="match status" value="1"/>
</dbReference>
<dbReference type="SUPFAM" id="SSF51735">
    <property type="entry name" value="NAD(P)-binding Rossmann-fold domains"/>
    <property type="match status" value="1"/>
</dbReference>
<organism evidence="2 3">
    <name type="scientific">Elstera cyanobacteriorum</name>
    <dbReference type="NCBI Taxonomy" id="2022747"/>
    <lineage>
        <taxon>Bacteria</taxon>
        <taxon>Pseudomonadati</taxon>
        <taxon>Pseudomonadota</taxon>
        <taxon>Alphaproteobacteria</taxon>
        <taxon>Rhodospirillales</taxon>
        <taxon>Rhodospirillaceae</taxon>
        <taxon>Elstera</taxon>
    </lineage>
</organism>
<feature type="domain" description="NAD-dependent epimerase/dehydratase" evidence="1">
    <location>
        <begin position="5"/>
        <end position="214"/>
    </location>
</feature>
<protein>
    <submittedName>
        <fullName evidence="2">Complex I NDUFA9 subunit family protein</fullName>
    </submittedName>
</protein>
<keyword evidence="3" id="KW-1185">Reference proteome</keyword>
<sequence length="315" mass="32419">MAQVITVLGGSGFVGRHVVQRLAKTGAQVRLGVRNIELAKRLKPLGDVGQIVPMTVDIARGTGLAAAMAGADVVINLVGILAPGGSNKSFQAVQAEGAQRAAEAAKAAGVPRFIQMSALGADADSESEYAQTKAAGEAAVLALYPDAAIFRPSIIFGPDDGFFNKFAAMARTAPALPLIGGGATRFQPIFVGDVADAIVKAVTDPSVRGIYEIGGPKAYSFKELMQFTLTASHLSALLLPVPFPVAAFIGLFVGMLPGAPITLDQVKLLKVDNLPSGKFPGLKELGIAGATVEAIMPAYLARFQPGGRFGSLHGA</sequence>
<dbReference type="InterPro" id="IPR001509">
    <property type="entry name" value="Epimerase_deHydtase"/>
</dbReference>
<dbReference type="Gene3D" id="3.40.50.720">
    <property type="entry name" value="NAD(P)-binding Rossmann-like Domain"/>
    <property type="match status" value="1"/>
</dbReference>
<dbReference type="RefSeq" id="WP_094408617.1">
    <property type="nucleotide sequence ID" value="NZ_BMJZ01000004.1"/>
</dbReference>
<dbReference type="InterPro" id="IPR036291">
    <property type="entry name" value="NAD(P)-bd_dom_sf"/>
</dbReference>
<dbReference type="CDD" id="cd05271">
    <property type="entry name" value="NDUFA9_like_SDR_a"/>
    <property type="match status" value="1"/>
</dbReference>
<gene>
    <name evidence="2" type="ORF">CHR90_08840</name>
</gene>
<reference evidence="2 3" key="1">
    <citation type="submission" date="2017-07" db="EMBL/GenBank/DDBJ databases">
        <title>Elstera cyanobacteriorum sp. nov., a novel bacterium isolated from cyanobacterial aggregates in a eutrophic lake.</title>
        <authorList>
            <person name="Cai H."/>
        </authorList>
    </citation>
    <scope>NUCLEOTIDE SEQUENCE [LARGE SCALE GENOMIC DNA]</scope>
    <source>
        <strain evidence="2 3">TH019</strain>
    </source>
</reference>
<dbReference type="EMBL" id="NOXS01000031">
    <property type="protein sequence ID" value="OYQ19512.1"/>
    <property type="molecule type" value="Genomic_DNA"/>
</dbReference>
<dbReference type="Proteomes" id="UP000216361">
    <property type="component" value="Unassembled WGS sequence"/>
</dbReference>
<dbReference type="OrthoDB" id="9776313at2"/>
<dbReference type="InterPro" id="IPR051207">
    <property type="entry name" value="ComplexI_NDUFA9_subunit"/>
</dbReference>
<accession>A0A255XRH5</accession>